<dbReference type="Ensembl" id="ENSCCRT00020113692.1">
    <property type="protein sequence ID" value="ENSCCRP00020104089.1"/>
    <property type="gene ID" value="ENSCCRG00020047547.1"/>
</dbReference>
<evidence type="ECO:0000256" key="1">
    <source>
        <dbReference type="ARBA" id="ARBA00023157"/>
    </source>
</evidence>
<dbReference type="InterPro" id="IPR013162">
    <property type="entry name" value="CD80_C2-set"/>
</dbReference>
<name>A0A8C2K6T4_CYPCA</name>
<keyword evidence="1" id="KW-1015">Disulfide bond</keyword>
<protein>
    <submittedName>
        <fullName evidence="4">Si:dkeyp-28d2.4</fullName>
    </submittedName>
</protein>
<keyword evidence="2" id="KW-0732">Signal</keyword>
<organism evidence="4 5">
    <name type="scientific">Cyprinus carpio</name>
    <name type="common">Common carp</name>
    <dbReference type="NCBI Taxonomy" id="7962"/>
    <lineage>
        <taxon>Eukaryota</taxon>
        <taxon>Metazoa</taxon>
        <taxon>Chordata</taxon>
        <taxon>Craniata</taxon>
        <taxon>Vertebrata</taxon>
        <taxon>Euteleostomi</taxon>
        <taxon>Actinopterygii</taxon>
        <taxon>Neopterygii</taxon>
        <taxon>Teleostei</taxon>
        <taxon>Ostariophysi</taxon>
        <taxon>Cypriniformes</taxon>
        <taxon>Cyprinidae</taxon>
        <taxon>Cyprininae</taxon>
        <taxon>Cyprinus</taxon>
    </lineage>
</organism>
<feature type="domain" description="Ig-like" evidence="3">
    <location>
        <begin position="149"/>
        <end position="244"/>
    </location>
</feature>
<dbReference type="PANTHER" id="PTHR46484:SF8">
    <property type="entry name" value="B-CELL RECEPTOR CD22-LIKE-RELATED"/>
    <property type="match status" value="1"/>
</dbReference>
<evidence type="ECO:0000313" key="5">
    <source>
        <dbReference type="Proteomes" id="UP000694701"/>
    </source>
</evidence>
<dbReference type="PROSITE" id="PS50835">
    <property type="entry name" value="IG_LIKE"/>
    <property type="match status" value="1"/>
</dbReference>
<dbReference type="InterPro" id="IPR013783">
    <property type="entry name" value="Ig-like_fold"/>
</dbReference>
<reference evidence="4" key="1">
    <citation type="submission" date="2025-08" db="UniProtKB">
        <authorList>
            <consortium name="Ensembl"/>
        </authorList>
    </citation>
    <scope>IDENTIFICATION</scope>
</reference>
<dbReference type="SUPFAM" id="SSF48726">
    <property type="entry name" value="Immunoglobulin"/>
    <property type="match status" value="3"/>
</dbReference>
<dbReference type="AlphaFoldDB" id="A0A8C2K6T4"/>
<proteinExistence type="predicted"/>
<feature type="chain" id="PRO_5034166908" evidence="2">
    <location>
        <begin position="19"/>
        <end position="347"/>
    </location>
</feature>
<dbReference type="PANTHER" id="PTHR46484">
    <property type="entry name" value="SI:CH211-171H4.5-RELATED"/>
    <property type="match status" value="1"/>
</dbReference>
<dbReference type="InterPro" id="IPR007110">
    <property type="entry name" value="Ig-like_dom"/>
</dbReference>
<dbReference type="InterPro" id="IPR036179">
    <property type="entry name" value="Ig-like_dom_sf"/>
</dbReference>
<dbReference type="Proteomes" id="UP000694701">
    <property type="component" value="Unplaced"/>
</dbReference>
<sequence length="347" mass="39550">DPFNSMLLLMLVCFYVPADNIYSAEMPQTVTALTGSCVQIPCTFNISNFEDKRKTAKSIYGIWLKNKSQFADEDSFIAFNSRKNIIRGFSDIQMTGNLRERNCTTVFYNIMMNHSDSYYFRLEMEPNVFRATFNPSTDDSSKTVRINSPQPPELKPNDLKVMEETTVNLICSAEAPCPKQPPTISWSNIPESAHITTQLQEKPDKTQSVFSYMTFKASYKDHRRNISCTATYQRNTPVCKSRASPSDDLNYTWYKHGEETPIALGMKINLTKTQNQIGSYCCIAQNKYGKQSSEEAQCTTATVILNIVVNCLYKVSEQIRQFKIRSRTWLKQEEPNSTARPKTTGCS</sequence>
<evidence type="ECO:0000259" key="3">
    <source>
        <dbReference type="PROSITE" id="PS50835"/>
    </source>
</evidence>
<feature type="signal peptide" evidence="2">
    <location>
        <begin position="1"/>
        <end position="18"/>
    </location>
</feature>
<accession>A0A8C2K6T4</accession>
<dbReference type="Pfam" id="PF08205">
    <property type="entry name" value="C2-set_2"/>
    <property type="match status" value="1"/>
</dbReference>
<evidence type="ECO:0000313" key="4">
    <source>
        <dbReference type="Ensembl" id="ENSCCRP00020104089.1"/>
    </source>
</evidence>
<evidence type="ECO:0000256" key="2">
    <source>
        <dbReference type="SAM" id="SignalP"/>
    </source>
</evidence>
<dbReference type="Gene3D" id="2.60.40.10">
    <property type="entry name" value="Immunoglobulins"/>
    <property type="match status" value="3"/>
</dbReference>